<dbReference type="GeneID" id="84591154"/>
<accession>A0AAJ8E1B2</accession>
<dbReference type="KEGG" id="ang:An05g02290"/>
<organism evidence="2">
    <name type="scientific">Aspergillus niger</name>
    <dbReference type="NCBI Taxonomy" id="5061"/>
    <lineage>
        <taxon>Eukaryota</taxon>
        <taxon>Fungi</taxon>
        <taxon>Dikarya</taxon>
        <taxon>Ascomycota</taxon>
        <taxon>Pezizomycotina</taxon>
        <taxon>Eurotiomycetes</taxon>
        <taxon>Eurotiomycetidae</taxon>
        <taxon>Eurotiales</taxon>
        <taxon>Aspergillaceae</taxon>
        <taxon>Aspergillus</taxon>
        <taxon>Aspergillus subgen. Circumdati</taxon>
    </lineage>
</organism>
<name>A0AAJ8E1B2_ASPNG</name>
<reference evidence="2" key="1">
    <citation type="submission" date="2025-02" db="EMBL/GenBank/DDBJ databases">
        <authorList>
            <consortium name="NCBI Genome Project"/>
        </authorList>
    </citation>
    <scope>NUCLEOTIDE SEQUENCE</scope>
</reference>
<dbReference type="AlphaFoldDB" id="A0AAJ8E1B2"/>
<protein>
    <submittedName>
        <fullName evidence="2">Uncharacterized protein</fullName>
    </submittedName>
</protein>
<reference evidence="2" key="2">
    <citation type="submission" date="2025-08" db="UniProtKB">
        <authorList>
            <consortium name="RefSeq"/>
        </authorList>
    </citation>
    <scope>IDENTIFICATION</scope>
</reference>
<gene>
    <name evidence="2" type="ORF">An05g02290</name>
</gene>
<feature type="compositionally biased region" description="Polar residues" evidence="1">
    <location>
        <begin position="79"/>
        <end position="88"/>
    </location>
</feature>
<proteinExistence type="predicted"/>
<evidence type="ECO:0000256" key="1">
    <source>
        <dbReference type="SAM" id="MobiDB-lite"/>
    </source>
</evidence>
<feature type="region of interest" description="Disordered" evidence="1">
    <location>
        <begin position="39"/>
        <end position="88"/>
    </location>
</feature>
<dbReference type="VEuPathDB" id="FungiDB:An05g02290"/>
<evidence type="ECO:0000313" key="2">
    <source>
        <dbReference type="RefSeq" id="XP_059603740.1"/>
    </source>
</evidence>
<sequence length="88" mass="9981">MRSRFFVRRWCQDVVIARWNQALHGNSVCGTALRQVVPTVKENKRRPSVPRRPNNNTARDGDLGVSQLAQSHAPEASHISLNSNTQKY</sequence>
<dbReference type="RefSeq" id="XP_059603740.1">
    <property type="nucleotide sequence ID" value="XM_059747965.1"/>
</dbReference>